<evidence type="ECO:0000313" key="7">
    <source>
        <dbReference type="EMBL" id="SEM00130.1"/>
    </source>
</evidence>
<dbReference type="GO" id="GO:0015934">
    <property type="term" value="C:large ribosomal subunit"/>
    <property type="evidence" value="ECO:0007669"/>
    <property type="project" value="InterPro"/>
</dbReference>
<comment type="similarity">
    <text evidence="2 6">Belongs to the universal ribosomal protein uL10 family.</text>
</comment>
<dbReference type="InterPro" id="IPR001790">
    <property type="entry name" value="Ribosomal_uL10"/>
</dbReference>
<keyword evidence="3 6" id="KW-0689">Ribosomal protein</keyword>
<protein>
    <recommendedName>
        <fullName evidence="5 6">Large ribosomal subunit protein uL10</fullName>
    </recommendedName>
</protein>
<dbReference type="GO" id="GO:0003735">
    <property type="term" value="F:structural constituent of ribosome"/>
    <property type="evidence" value="ECO:0007669"/>
    <property type="project" value="InterPro"/>
</dbReference>
<dbReference type="PANTHER" id="PTHR11560">
    <property type="entry name" value="39S RIBOSOMAL PROTEIN L10, MITOCHONDRIAL"/>
    <property type="match status" value="1"/>
</dbReference>
<dbReference type="GO" id="GO:0070180">
    <property type="term" value="F:large ribosomal subunit rRNA binding"/>
    <property type="evidence" value="ECO:0007669"/>
    <property type="project" value="UniProtKB-UniRule"/>
</dbReference>
<evidence type="ECO:0000256" key="3">
    <source>
        <dbReference type="ARBA" id="ARBA00022980"/>
    </source>
</evidence>
<dbReference type="PROSITE" id="PS01109">
    <property type="entry name" value="RIBOSOMAL_L10"/>
    <property type="match status" value="1"/>
</dbReference>
<dbReference type="Pfam" id="PF00466">
    <property type="entry name" value="Ribosomal_L10"/>
    <property type="match status" value="1"/>
</dbReference>
<dbReference type="InterPro" id="IPR022973">
    <property type="entry name" value="Ribosomal_uL10_bac"/>
</dbReference>
<comment type="function">
    <text evidence="1 6">Forms part of the ribosomal stalk, playing a central role in the interaction of the ribosome with GTP-bound translation factors.</text>
</comment>
<evidence type="ECO:0000313" key="8">
    <source>
        <dbReference type="Proteomes" id="UP000198744"/>
    </source>
</evidence>
<keyword evidence="8" id="KW-1185">Reference proteome</keyword>
<evidence type="ECO:0000256" key="5">
    <source>
        <dbReference type="ARBA" id="ARBA00035202"/>
    </source>
</evidence>
<reference evidence="7 8" key="1">
    <citation type="submission" date="2016-10" db="EMBL/GenBank/DDBJ databases">
        <authorList>
            <person name="de Groot N.N."/>
        </authorList>
    </citation>
    <scope>NUCLEOTIDE SEQUENCE [LARGE SCALE GENOMIC DNA]</scope>
    <source>
        <strain evidence="7 8">DSM 8423</strain>
    </source>
</reference>
<dbReference type="HAMAP" id="MF_00362">
    <property type="entry name" value="Ribosomal_uL10"/>
    <property type="match status" value="1"/>
</dbReference>
<evidence type="ECO:0000256" key="6">
    <source>
        <dbReference type="HAMAP-Rule" id="MF_00362"/>
    </source>
</evidence>
<dbReference type="OrthoDB" id="3186107at2"/>
<dbReference type="SUPFAM" id="SSF160369">
    <property type="entry name" value="Ribosomal protein L10-like"/>
    <property type="match status" value="1"/>
</dbReference>
<evidence type="ECO:0000256" key="4">
    <source>
        <dbReference type="ARBA" id="ARBA00023274"/>
    </source>
</evidence>
<dbReference type="InterPro" id="IPR047865">
    <property type="entry name" value="Ribosomal_uL10_bac_type"/>
</dbReference>
<dbReference type="GO" id="GO:0006412">
    <property type="term" value="P:translation"/>
    <property type="evidence" value="ECO:0007669"/>
    <property type="project" value="UniProtKB-UniRule"/>
</dbReference>
<organism evidence="7 8">
    <name type="scientific">Syntrophus gentianae</name>
    <dbReference type="NCBI Taxonomy" id="43775"/>
    <lineage>
        <taxon>Bacteria</taxon>
        <taxon>Pseudomonadati</taxon>
        <taxon>Thermodesulfobacteriota</taxon>
        <taxon>Syntrophia</taxon>
        <taxon>Syntrophales</taxon>
        <taxon>Syntrophaceae</taxon>
        <taxon>Syntrophus</taxon>
    </lineage>
</organism>
<dbReference type="EMBL" id="FOBS01000002">
    <property type="protein sequence ID" value="SEM00130.1"/>
    <property type="molecule type" value="Genomic_DNA"/>
</dbReference>
<dbReference type="InterPro" id="IPR002363">
    <property type="entry name" value="Ribosomal_uL10_CS_bac"/>
</dbReference>
<dbReference type="RefSeq" id="WP_093882017.1">
    <property type="nucleotide sequence ID" value="NZ_FOBS01000002.1"/>
</dbReference>
<dbReference type="Gene3D" id="3.30.70.1730">
    <property type="match status" value="1"/>
</dbReference>
<gene>
    <name evidence="6" type="primary">rplJ</name>
    <name evidence="7" type="ORF">SAMN04489760_10283</name>
</gene>
<dbReference type="AlphaFoldDB" id="A0A1H7UT09"/>
<keyword evidence="4 6" id="KW-0687">Ribonucleoprotein</keyword>
<dbReference type="CDD" id="cd05797">
    <property type="entry name" value="Ribosomal_L10"/>
    <property type="match status" value="1"/>
</dbReference>
<accession>A0A1H7UT09</accession>
<keyword evidence="6" id="KW-0694">RNA-binding</keyword>
<sequence>MDRRTKEQVAVELHQKVKSFKLAVLANFSGIDVAKMTALRNDLRKSNAELKVVKNTLLNIASRETSLEALQDYFKGPLALILSYGDPVEPSKILSDFAKKNAELELKIGMLGDKVITVQQLGALADLPSREILLAKLLSVMVGVQTQLVNVLSAVPRGFVQVLDGYRAKKEEGN</sequence>
<dbReference type="Gene3D" id="6.10.250.290">
    <property type="match status" value="1"/>
</dbReference>
<dbReference type="NCBIfam" id="NF000955">
    <property type="entry name" value="PRK00099.1-1"/>
    <property type="match status" value="1"/>
</dbReference>
<comment type="subunit">
    <text evidence="6">Part of the ribosomal stalk of the 50S ribosomal subunit. The N-terminus interacts with L11 and the large rRNA to form the base of the stalk. The C-terminus forms an elongated spine to which L12 dimers bind in a sequential fashion forming a multimeric L10(L12)X complex.</text>
</comment>
<evidence type="ECO:0000256" key="2">
    <source>
        <dbReference type="ARBA" id="ARBA00008889"/>
    </source>
</evidence>
<dbReference type="STRING" id="43775.SAMN04489760_10283"/>
<proteinExistence type="inferred from homology"/>
<dbReference type="Proteomes" id="UP000198744">
    <property type="component" value="Unassembled WGS sequence"/>
</dbReference>
<keyword evidence="6" id="KW-0699">rRNA-binding</keyword>
<dbReference type="InterPro" id="IPR043141">
    <property type="entry name" value="Ribosomal_uL10-like_sf"/>
</dbReference>
<evidence type="ECO:0000256" key="1">
    <source>
        <dbReference type="ARBA" id="ARBA00002633"/>
    </source>
</evidence>
<name>A0A1H7UT09_9BACT</name>